<organism evidence="1 2">
    <name type="scientific">Corynebacterium felinum</name>
    <dbReference type="NCBI Taxonomy" id="131318"/>
    <lineage>
        <taxon>Bacteria</taxon>
        <taxon>Bacillati</taxon>
        <taxon>Actinomycetota</taxon>
        <taxon>Actinomycetes</taxon>
        <taxon>Mycobacteriales</taxon>
        <taxon>Corynebacteriaceae</taxon>
        <taxon>Corynebacterium</taxon>
    </lineage>
</organism>
<evidence type="ECO:0008006" key="3">
    <source>
        <dbReference type="Google" id="ProtNLM"/>
    </source>
</evidence>
<dbReference type="EMBL" id="JAVDYF010000001">
    <property type="protein sequence ID" value="MDR7353677.1"/>
    <property type="molecule type" value="Genomic_DNA"/>
</dbReference>
<dbReference type="InterPro" id="IPR016541">
    <property type="entry name" value="UCP008505"/>
</dbReference>
<keyword evidence="2" id="KW-1185">Reference proteome</keyword>
<gene>
    <name evidence="1" type="ORF">J2S37_000215</name>
</gene>
<evidence type="ECO:0000313" key="1">
    <source>
        <dbReference type="EMBL" id="MDR7353677.1"/>
    </source>
</evidence>
<sequence>MIALEQTYPRAIFPSLWNQFAQELPFGRVFFHEEVKKELTVWNSPVSRWFQANTPDTCIIHPDEQELDELGQVADWAENLRHPKFIDAAVDEFFKVADSWLVASAKRHRFVIVTNEKPAPQSIAKVKIPDAAAYFHIPCVDTIGMFQRLGWVF</sequence>
<proteinExistence type="predicted"/>
<dbReference type="Pfam" id="PF14367">
    <property type="entry name" value="DUF4411"/>
    <property type="match status" value="1"/>
</dbReference>
<accession>A0ABU2B4Z0</accession>
<evidence type="ECO:0000313" key="2">
    <source>
        <dbReference type="Proteomes" id="UP001183619"/>
    </source>
</evidence>
<name>A0ABU2B4Z0_9CORY</name>
<comment type="caution">
    <text evidence="1">The sequence shown here is derived from an EMBL/GenBank/DDBJ whole genome shotgun (WGS) entry which is preliminary data.</text>
</comment>
<reference evidence="1 2" key="1">
    <citation type="submission" date="2023-07" db="EMBL/GenBank/DDBJ databases">
        <title>Sequencing the genomes of 1000 actinobacteria strains.</title>
        <authorList>
            <person name="Klenk H.-P."/>
        </authorList>
    </citation>
    <scope>NUCLEOTIDE SEQUENCE [LARGE SCALE GENOMIC DNA]</scope>
    <source>
        <strain evidence="1 2">DSM 44508</strain>
    </source>
</reference>
<dbReference type="Proteomes" id="UP001183619">
    <property type="component" value="Unassembled WGS sequence"/>
</dbReference>
<protein>
    <recommendedName>
        <fullName evidence="3">DUF4411 domain-containing protein</fullName>
    </recommendedName>
</protein>